<evidence type="ECO:0000259" key="1">
    <source>
        <dbReference type="Pfam" id="PF14289"/>
    </source>
</evidence>
<dbReference type="RefSeq" id="WP_041556217.1">
    <property type="nucleotide sequence ID" value="NZ_CABJFF010000005.1"/>
</dbReference>
<dbReference type="Proteomes" id="UP000283426">
    <property type="component" value="Unassembled WGS sequence"/>
</dbReference>
<dbReference type="GeneID" id="61273434"/>
<organism evidence="4 5">
    <name type="scientific">Odoribacter splanchnicus</name>
    <dbReference type="NCBI Taxonomy" id="28118"/>
    <lineage>
        <taxon>Bacteria</taxon>
        <taxon>Pseudomonadati</taxon>
        <taxon>Bacteroidota</taxon>
        <taxon>Bacteroidia</taxon>
        <taxon>Bacteroidales</taxon>
        <taxon>Odoribacteraceae</taxon>
        <taxon>Odoribacter</taxon>
    </lineage>
</organism>
<dbReference type="Proteomes" id="UP001212263">
    <property type="component" value="Unassembled WGS sequence"/>
</dbReference>
<gene>
    <name evidence="4" type="ORF">DWW24_02285</name>
    <name evidence="3" type="ORF">DWW57_06560</name>
    <name evidence="2" type="ORF">PN645_17935</name>
</gene>
<evidence type="ECO:0000313" key="2">
    <source>
        <dbReference type="EMBL" id="MDB9224860.1"/>
    </source>
</evidence>
<feature type="domain" description="DUF4369" evidence="1">
    <location>
        <begin position="3"/>
        <end position="60"/>
    </location>
</feature>
<protein>
    <submittedName>
        <fullName evidence="4">DUF4369 domain-containing protein</fullName>
    </submittedName>
</protein>
<evidence type="ECO:0000313" key="6">
    <source>
        <dbReference type="Proteomes" id="UP000284243"/>
    </source>
</evidence>
<accession>A0A1Y3YCU9</accession>
<dbReference type="InterPro" id="IPR025380">
    <property type="entry name" value="DUF4369"/>
</dbReference>
<sequence length="80" mass="9016">MRNGRDTIGSAVVKDGMFGFEGQVSEPFYGYISIEKKDGEWGGKAFSLFVENSDIRINGGKICLKYESQDHSRKTCIIFR</sequence>
<reference evidence="2" key="2">
    <citation type="submission" date="2023-01" db="EMBL/GenBank/DDBJ databases">
        <title>Human gut microbiome strain richness.</title>
        <authorList>
            <person name="Chen-Liaw A."/>
        </authorList>
    </citation>
    <scope>NUCLEOTIDE SEQUENCE</scope>
    <source>
        <strain evidence="2">RTP21484st1_B7_RTP21484_190118</strain>
    </source>
</reference>
<reference evidence="5 6" key="1">
    <citation type="submission" date="2018-08" db="EMBL/GenBank/DDBJ databases">
        <title>A genome reference for cultivated species of the human gut microbiota.</title>
        <authorList>
            <person name="Zou Y."/>
            <person name="Xue W."/>
            <person name="Luo G."/>
        </authorList>
    </citation>
    <scope>NUCLEOTIDE SEQUENCE [LARGE SCALE GENOMIC DNA]</scope>
    <source>
        <strain evidence="4 5">AF14-6AC</strain>
        <strain evidence="3 6">AF16-14</strain>
    </source>
</reference>
<dbReference type="AlphaFoldDB" id="A0A1Y3YCU9"/>
<name>A0A1Y3YCU9_9BACT</name>
<evidence type="ECO:0000313" key="5">
    <source>
        <dbReference type="Proteomes" id="UP000283426"/>
    </source>
</evidence>
<evidence type="ECO:0000313" key="3">
    <source>
        <dbReference type="EMBL" id="RGU57213.1"/>
    </source>
</evidence>
<dbReference type="Proteomes" id="UP000284243">
    <property type="component" value="Unassembled WGS sequence"/>
</dbReference>
<dbReference type="EMBL" id="QRYC01000006">
    <property type="protein sequence ID" value="RGU57213.1"/>
    <property type="molecule type" value="Genomic_DNA"/>
</dbReference>
<dbReference type="Pfam" id="PF14289">
    <property type="entry name" value="DUF4369"/>
    <property type="match status" value="1"/>
</dbReference>
<evidence type="ECO:0000313" key="4">
    <source>
        <dbReference type="EMBL" id="RGV30243.1"/>
    </source>
</evidence>
<dbReference type="EMBL" id="QRYW01000003">
    <property type="protein sequence ID" value="RGV30243.1"/>
    <property type="molecule type" value="Genomic_DNA"/>
</dbReference>
<dbReference type="EMBL" id="JAQMRD010000033">
    <property type="protein sequence ID" value="MDB9224860.1"/>
    <property type="molecule type" value="Genomic_DNA"/>
</dbReference>
<proteinExistence type="predicted"/>
<comment type="caution">
    <text evidence="4">The sequence shown here is derived from an EMBL/GenBank/DDBJ whole genome shotgun (WGS) entry which is preliminary data.</text>
</comment>